<dbReference type="Pfam" id="PF09130">
    <property type="entry name" value="DUF1932"/>
    <property type="match status" value="1"/>
</dbReference>
<dbReference type="SUPFAM" id="SSF48179">
    <property type="entry name" value="6-phosphogluconate dehydrogenase C-terminal domain-like"/>
    <property type="match status" value="1"/>
</dbReference>
<dbReference type="Proteomes" id="UP000001492">
    <property type="component" value="Chromosome 2"/>
</dbReference>
<sequence length="296" mass="31448">MSVKTILFLGFGEVGQALAAALQVRADLTLKTFDLNLADASSAVARAAARLEIVRCRTAVEAAHGADLIISAVTAAQTISAAQSLTGGLKRGAIYLDLNSAAPGTKFEAALAIEGTGGRFIEASVMSPIYPQTIAAPILLSGRHARDVLPVLQGLGFTGAKFCSDSWGRASATKLCRSVMIKGLEALITESLLAARFHGVEDEVLASLNNLFPHPDWPGYARYMISRTLEHGTRRAEEMFEAVKTVEQAGLSALMARATAHRQAEMPAFASALREADLIRMLDAIRAQLTQEEAAQ</sequence>
<dbReference type="InterPro" id="IPR008927">
    <property type="entry name" value="6-PGluconate_DH-like_C_sf"/>
</dbReference>
<dbReference type="HOGENOM" id="CLU_052530_1_1_5"/>
<feature type="active site" evidence="1">
    <location>
        <position position="174"/>
    </location>
</feature>
<dbReference type="InterPro" id="IPR036291">
    <property type="entry name" value="NAD(P)-bd_dom_sf"/>
</dbReference>
<evidence type="ECO:0000313" key="5">
    <source>
        <dbReference type="Proteomes" id="UP000001492"/>
    </source>
</evidence>
<dbReference type="GO" id="GO:0016491">
    <property type="term" value="F:oxidoreductase activity"/>
    <property type="evidence" value="ECO:0007669"/>
    <property type="project" value="UniProtKB-KW"/>
</dbReference>
<dbReference type="KEGG" id="aex:Astex_2409"/>
<proteinExistence type="predicted"/>
<dbReference type="InterPro" id="IPR006115">
    <property type="entry name" value="6PGDH_NADP-bd"/>
</dbReference>
<evidence type="ECO:0000259" key="3">
    <source>
        <dbReference type="Pfam" id="PF09130"/>
    </source>
</evidence>
<keyword evidence="5" id="KW-1185">Reference proteome</keyword>
<dbReference type="SUPFAM" id="SSF51735">
    <property type="entry name" value="NAD(P)-binding Rossmann-fold domains"/>
    <property type="match status" value="1"/>
</dbReference>
<dbReference type="OrthoDB" id="4333at2"/>
<accession>E8RUH3</accession>
<evidence type="ECO:0000313" key="4">
    <source>
        <dbReference type="EMBL" id="ADU14061.1"/>
    </source>
</evidence>
<dbReference type="RefSeq" id="WP_013479888.1">
    <property type="nucleotide sequence ID" value="NC_014817.1"/>
</dbReference>
<gene>
    <name evidence="4" type="ordered locus">Astex_2409</name>
</gene>
<evidence type="ECO:0000256" key="1">
    <source>
        <dbReference type="PIRSR" id="PIRSR000103-1"/>
    </source>
</evidence>
<dbReference type="InterPro" id="IPR013328">
    <property type="entry name" value="6PGD_dom2"/>
</dbReference>
<dbReference type="eggNOG" id="COG2084">
    <property type="taxonomic scope" value="Bacteria"/>
</dbReference>
<dbReference type="Gene3D" id="3.40.50.720">
    <property type="entry name" value="NAD(P)-binding Rossmann-like Domain"/>
    <property type="match status" value="1"/>
</dbReference>
<dbReference type="Gene3D" id="1.10.1040.10">
    <property type="entry name" value="N-(1-d-carboxylethyl)-l-norvaline Dehydrogenase, domain 2"/>
    <property type="match status" value="1"/>
</dbReference>
<reference evidence="5" key="1">
    <citation type="submission" date="2010-12" db="EMBL/GenBank/DDBJ databases">
        <title>Complete sequence of chromosome 2 of Asticcacaulis excentricus CB 48.</title>
        <authorList>
            <consortium name="US DOE Joint Genome Institute"/>
            <person name="Lucas S."/>
            <person name="Copeland A."/>
            <person name="Lapidus A."/>
            <person name="Cheng J.-F."/>
            <person name="Bruce D."/>
            <person name="Goodwin L."/>
            <person name="Pitluck S."/>
            <person name="Teshima H."/>
            <person name="Davenport K."/>
            <person name="Detter J.C."/>
            <person name="Han C."/>
            <person name="Tapia R."/>
            <person name="Land M."/>
            <person name="Hauser L."/>
            <person name="Jeffries C."/>
            <person name="Kyrpides N."/>
            <person name="Ivanova N."/>
            <person name="Ovchinnikova G."/>
            <person name="Brun Y.V."/>
            <person name="Woyke T."/>
        </authorList>
    </citation>
    <scope>NUCLEOTIDE SEQUENCE [LARGE SCALE GENOMIC DNA]</scope>
    <source>
        <strain evidence="5">ATCC 15261 / DSM 4724 / KCTC 12464 / NCIMB 9791 / VKM B-1370 / CB 48</strain>
    </source>
</reference>
<dbReference type="STRING" id="573065.Astex_2409"/>
<dbReference type="AlphaFoldDB" id="E8RUH3"/>
<name>E8RUH3_ASTEC</name>
<dbReference type="GO" id="GO:0050661">
    <property type="term" value="F:NADP binding"/>
    <property type="evidence" value="ECO:0007669"/>
    <property type="project" value="InterPro"/>
</dbReference>
<dbReference type="InterPro" id="IPR015814">
    <property type="entry name" value="Pgluconate_DH_NAD-bd_C"/>
</dbReference>
<protein>
    <submittedName>
        <fullName evidence="4">Phosphogluconate dehydrogenase, NAD-binding, putative-like protein</fullName>
    </submittedName>
</protein>
<organism evidence="4 5">
    <name type="scientific">Asticcacaulis excentricus (strain ATCC 15261 / DSM 4724 / KCTC 12464 / NCIMB 9791 / VKM B-1370 / CB 48)</name>
    <dbReference type="NCBI Taxonomy" id="573065"/>
    <lineage>
        <taxon>Bacteria</taxon>
        <taxon>Pseudomonadati</taxon>
        <taxon>Pseudomonadota</taxon>
        <taxon>Alphaproteobacteria</taxon>
        <taxon>Caulobacterales</taxon>
        <taxon>Caulobacteraceae</taxon>
        <taxon>Asticcacaulis</taxon>
    </lineage>
</organism>
<dbReference type="Pfam" id="PF03446">
    <property type="entry name" value="NAD_binding_2"/>
    <property type="match status" value="1"/>
</dbReference>
<dbReference type="EMBL" id="CP002396">
    <property type="protein sequence ID" value="ADU14061.1"/>
    <property type="molecule type" value="Genomic_DNA"/>
</dbReference>
<evidence type="ECO:0000259" key="2">
    <source>
        <dbReference type="Pfam" id="PF03446"/>
    </source>
</evidence>
<feature type="domain" description="6-phosphogluconate dehydrogenase NADP-binding" evidence="2">
    <location>
        <begin position="6"/>
        <end position="125"/>
    </location>
</feature>
<feature type="domain" description="Phosphogluconate dehydrogenase NAD-binding putative C-terminal" evidence="3">
    <location>
        <begin position="195"/>
        <end position="265"/>
    </location>
</feature>